<sequence length="241" mass="26831">MNFSQHHKSTKRARHTSSRSKKKHSRKRSPSTSSTSEESYAGEHSSNSGSPIKEERSSSSEVGDTMPPPFPSSAPPPPPASLPPPIPLPQNDSESSEEDLPGPQPLDITVKLSNKIVDYGGALRPGEGEAIAQYVQEGKRIPRRGEVGLTADEIESYETLGYVMSGSRHRRMNAIRIRKENQVYSAEEQRALAMYNYEERANREGTLITDLREMLKKQNETIFSETLEEQFASAGNQKKFV</sequence>
<dbReference type="PANTHER" id="PTHR13087">
    <property type="entry name" value="NF-KAPPA B ACTIVATING PROTEIN"/>
    <property type="match status" value="1"/>
</dbReference>
<evidence type="ECO:0000313" key="5">
    <source>
        <dbReference type="Proteomes" id="UP000823046"/>
    </source>
</evidence>
<reference evidence="4 5" key="1">
    <citation type="journal article" date="2020" name="bioRxiv">
        <title>Metabolic contributions of an alphaproteobacterial endosymbiont in the apicomplexan Cardiosporidium cionae.</title>
        <authorList>
            <person name="Hunter E.S."/>
            <person name="Paight C.J."/>
            <person name="Lane C.E."/>
        </authorList>
    </citation>
    <scope>NUCLEOTIDE SEQUENCE [LARGE SCALE GENOMIC DNA]</scope>
    <source>
        <strain evidence="4">ESH_2018</strain>
    </source>
</reference>
<dbReference type="InterPro" id="IPR009269">
    <property type="entry name" value="NKAP_C"/>
</dbReference>
<dbReference type="Proteomes" id="UP000823046">
    <property type="component" value="Unassembled WGS sequence"/>
</dbReference>
<dbReference type="EMBL" id="JADAQX010000276">
    <property type="protein sequence ID" value="KAF8820893.1"/>
    <property type="molecule type" value="Genomic_DNA"/>
</dbReference>
<feature type="domain" description="NF-kappa-B-activating protein C-terminal" evidence="3">
    <location>
        <begin position="118"/>
        <end position="216"/>
    </location>
</feature>
<dbReference type="InterPro" id="IPR040466">
    <property type="entry name" value="NKAP"/>
</dbReference>
<feature type="compositionally biased region" description="Pro residues" evidence="2">
    <location>
        <begin position="66"/>
        <end position="88"/>
    </location>
</feature>
<comment type="similarity">
    <text evidence="1">Belongs to the NKAP family.</text>
</comment>
<feature type="compositionally biased region" description="Basic residues" evidence="2">
    <location>
        <begin position="1"/>
        <end position="29"/>
    </location>
</feature>
<keyword evidence="5" id="KW-1185">Reference proteome</keyword>
<evidence type="ECO:0000256" key="2">
    <source>
        <dbReference type="SAM" id="MobiDB-lite"/>
    </source>
</evidence>
<comment type="caution">
    <text evidence="4">The sequence shown here is derived from an EMBL/GenBank/DDBJ whole genome shotgun (WGS) entry which is preliminary data.</text>
</comment>
<evidence type="ECO:0000256" key="1">
    <source>
        <dbReference type="ARBA" id="ARBA00009313"/>
    </source>
</evidence>
<organism evidence="4 5">
    <name type="scientific">Cardiosporidium cionae</name>
    <dbReference type="NCBI Taxonomy" id="476202"/>
    <lineage>
        <taxon>Eukaryota</taxon>
        <taxon>Sar</taxon>
        <taxon>Alveolata</taxon>
        <taxon>Apicomplexa</taxon>
        <taxon>Aconoidasida</taxon>
        <taxon>Nephromycida</taxon>
        <taxon>Cardiosporidium</taxon>
    </lineage>
</organism>
<name>A0ABQ7JAC8_9APIC</name>
<evidence type="ECO:0000313" key="4">
    <source>
        <dbReference type="EMBL" id="KAF8820893.1"/>
    </source>
</evidence>
<evidence type="ECO:0000259" key="3">
    <source>
        <dbReference type="Pfam" id="PF06047"/>
    </source>
</evidence>
<feature type="region of interest" description="Disordered" evidence="2">
    <location>
        <begin position="1"/>
        <end position="107"/>
    </location>
</feature>
<accession>A0ABQ7JAC8</accession>
<dbReference type="PANTHER" id="PTHR13087:SF0">
    <property type="entry name" value="NFKB ACTIVATING PROTEIN LIKE"/>
    <property type="match status" value="1"/>
</dbReference>
<protein>
    <recommendedName>
        <fullName evidence="3">NF-kappa-B-activating protein C-terminal domain-containing protein</fullName>
    </recommendedName>
</protein>
<gene>
    <name evidence="4" type="ORF">IE077_004412</name>
</gene>
<proteinExistence type="inferred from homology"/>
<dbReference type="Pfam" id="PF06047">
    <property type="entry name" value="Nkap_C"/>
    <property type="match status" value="1"/>
</dbReference>